<dbReference type="EMBL" id="CP041186">
    <property type="protein sequence ID" value="QDG51788.1"/>
    <property type="molecule type" value="Genomic_DNA"/>
</dbReference>
<evidence type="ECO:0000259" key="1">
    <source>
        <dbReference type="PROSITE" id="PS50902"/>
    </source>
</evidence>
<dbReference type="AlphaFoldDB" id="A0A4Y6PU09"/>
<gene>
    <name evidence="2" type="primary">hemG</name>
    <name evidence="2" type="ORF">FIV42_13840</name>
</gene>
<organism evidence="2 3">
    <name type="scientific">Persicimonas caeni</name>
    <dbReference type="NCBI Taxonomy" id="2292766"/>
    <lineage>
        <taxon>Bacteria</taxon>
        <taxon>Deltaproteobacteria</taxon>
        <taxon>Bradymonadales</taxon>
        <taxon>Bradymonadaceae</taxon>
        <taxon>Persicimonas</taxon>
    </lineage>
</organism>
<protein>
    <submittedName>
        <fullName evidence="2">Menaquinone-dependent protoporphyrinogen IX dehydrogenase</fullName>
        <ecNumber evidence="2">1.3.5.3</ecNumber>
    </submittedName>
</protein>
<accession>A0A5B8YBD6</accession>
<dbReference type="SUPFAM" id="SSF52218">
    <property type="entry name" value="Flavoproteins"/>
    <property type="match status" value="1"/>
</dbReference>
<accession>A0A4Y6PU09</accession>
<dbReference type="InterPro" id="IPR008254">
    <property type="entry name" value="Flavodoxin/NO_synth"/>
</dbReference>
<keyword evidence="3" id="KW-1185">Reference proteome</keyword>
<dbReference type="RefSeq" id="WP_141198268.1">
    <property type="nucleotide sequence ID" value="NZ_CP041186.1"/>
</dbReference>
<reference evidence="2 3" key="1">
    <citation type="submission" date="2019-06" db="EMBL/GenBank/DDBJ databases">
        <title>Persicimonas caeni gen. nov., sp. nov., a predatory bacterium isolated from solar saltern.</title>
        <authorList>
            <person name="Wang S."/>
        </authorList>
    </citation>
    <scope>NUCLEOTIDE SEQUENCE [LARGE SCALE GENOMIC DNA]</scope>
    <source>
        <strain evidence="2 3">YN101</strain>
    </source>
</reference>
<dbReference type="PANTHER" id="PTHR38030">
    <property type="entry name" value="PROTOPORPHYRINOGEN IX DEHYDROGENASE [MENAQUINONE]"/>
    <property type="match status" value="1"/>
</dbReference>
<sequence>MNHRIAIIYGTTEGHTRKICEHIAQTLRDHDDQVEIVLGSEFDDAFELSDFDGVIVGGSLHAGTHQRYIRAFVDEHLEELQSMPSAFFSVSLSAASEDTRDDAQGALDTFLEETGWTPEQAEIVAGALKYTEYNWFKRFAMKKISASSGGDTDTSQDYEYTDWEQLSRFAEAFHERLG</sequence>
<dbReference type="GO" id="GO:0006783">
    <property type="term" value="P:heme biosynthetic process"/>
    <property type="evidence" value="ECO:0007669"/>
    <property type="project" value="TreeGrafter"/>
</dbReference>
<dbReference type="InterPro" id="IPR029039">
    <property type="entry name" value="Flavoprotein-like_sf"/>
</dbReference>
<dbReference type="Gene3D" id="3.40.50.360">
    <property type="match status" value="1"/>
</dbReference>
<dbReference type="InterPro" id="IPR052200">
    <property type="entry name" value="Protoporphyrinogen_IX_DH"/>
</dbReference>
<dbReference type="Proteomes" id="UP000315995">
    <property type="component" value="Chromosome"/>
</dbReference>
<dbReference type="NCBIfam" id="NF008316">
    <property type="entry name" value="PRK11104.1"/>
    <property type="match status" value="1"/>
</dbReference>
<dbReference type="Pfam" id="PF12724">
    <property type="entry name" value="Flavodoxin_5"/>
    <property type="match status" value="1"/>
</dbReference>
<dbReference type="PANTHER" id="PTHR38030:SF2">
    <property type="entry name" value="PROTOPORPHYRINOGEN IX DEHYDROGENASE [QUINONE]"/>
    <property type="match status" value="1"/>
</dbReference>
<dbReference type="GO" id="GO:0070819">
    <property type="term" value="F:menaquinone-dependent protoporphyrinogen oxidase activity"/>
    <property type="evidence" value="ECO:0007669"/>
    <property type="project" value="TreeGrafter"/>
</dbReference>
<dbReference type="EC" id="1.3.5.3" evidence="2"/>
<evidence type="ECO:0000313" key="2">
    <source>
        <dbReference type="EMBL" id="QDG51788.1"/>
    </source>
</evidence>
<dbReference type="GO" id="GO:0010181">
    <property type="term" value="F:FMN binding"/>
    <property type="evidence" value="ECO:0007669"/>
    <property type="project" value="InterPro"/>
</dbReference>
<dbReference type="InterPro" id="IPR026816">
    <property type="entry name" value="Flavodoxin_dom"/>
</dbReference>
<evidence type="ECO:0000313" key="3">
    <source>
        <dbReference type="Proteomes" id="UP000315995"/>
    </source>
</evidence>
<dbReference type="OrthoDB" id="9795729at2"/>
<keyword evidence="2" id="KW-0560">Oxidoreductase</keyword>
<feature type="domain" description="Flavodoxin-like" evidence="1">
    <location>
        <begin position="5"/>
        <end position="140"/>
    </location>
</feature>
<dbReference type="PROSITE" id="PS50902">
    <property type="entry name" value="FLAVODOXIN_LIKE"/>
    <property type="match status" value="1"/>
</dbReference>
<name>A0A4Y6PU09_PERCE</name>
<proteinExistence type="predicted"/>